<evidence type="ECO:0000313" key="2">
    <source>
        <dbReference type="EMBL" id="GEU77508.1"/>
    </source>
</evidence>
<dbReference type="AlphaFoldDB" id="A0A6L2MU42"/>
<gene>
    <name evidence="2" type="ORF">Tci_049486</name>
</gene>
<protein>
    <submittedName>
        <fullName evidence="2">Ribonuclease H-like domain-containing protein</fullName>
    </submittedName>
</protein>
<dbReference type="EMBL" id="BKCJ010007488">
    <property type="protein sequence ID" value="GEU77508.1"/>
    <property type="molecule type" value="Genomic_DNA"/>
</dbReference>
<proteinExistence type="predicted"/>
<feature type="compositionally biased region" description="Polar residues" evidence="1">
    <location>
        <begin position="141"/>
        <end position="154"/>
    </location>
</feature>
<comment type="caution">
    <text evidence="2">The sequence shown here is derived from an EMBL/GenBank/DDBJ whole genome shotgun (WGS) entry which is preliminary data.</text>
</comment>
<feature type="region of interest" description="Disordered" evidence="1">
    <location>
        <begin position="130"/>
        <end position="154"/>
    </location>
</feature>
<accession>A0A6L2MU42</accession>
<sequence length="301" mass="33981">MLYWKTIERFLELIGYPLGFKKNPKGNVSKVTVNSVSANSFGTTSGSHTLTSDEYKRLMSLLSSSGRHAFDIQRNIANCTVAKVNQIRSYKITKTLIIHDMLVFLGYHDSIQKSLVRTCSMFIFFDNPRSNEPYDEEKDNNSNGDGTKTSSKVNVESKSCLADAEDSTDLIASTSEKNVQNTLLSDNENIQPLGSIIAKGQLEDVDATSDDDKYNSEGEYFIEFGQMFGSDDLSPDRIVNEEIVRRSSRRSKFPSMLELFELDGKVKYGLNRYVNYVNLSEAYCFVTNLNKTIEPKSYREA</sequence>
<name>A0A6L2MU42_TANCI</name>
<evidence type="ECO:0000256" key="1">
    <source>
        <dbReference type="SAM" id="MobiDB-lite"/>
    </source>
</evidence>
<organism evidence="2">
    <name type="scientific">Tanacetum cinerariifolium</name>
    <name type="common">Dalmatian daisy</name>
    <name type="synonym">Chrysanthemum cinerariifolium</name>
    <dbReference type="NCBI Taxonomy" id="118510"/>
    <lineage>
        <taxon>Eukaryota</taxon>
        <taxon>Viridiplantae</taxon>
        <taxon>Streptophyta</taxon>
        <taxon>Embryophyta</taxon>
        <taxon>Tracheophyta</taxon>
        <taxon>Spermatophyta</taxon>
        <taxon>Magnoliopsida</taxon>
        <taxon>eudicotyledons</taxon>
        <taxon>Gunneridae</taxon>
        <taxon>Pentapetalae</taxon>
        <taxon>asterids</taxon>
        <taxon>campanulids</taxon>
        <taxon>Asterales</taxon>
        <taxon>Asteraceae</taxon>
        <taxon>Asteroideae</taxon>
        <taxon>Anthemideae</taxon>
        <taxon>Anthemidinae</taxon>
        <taxon>Tanacetum</taxon>
    </lineage>
</organism>
<reference evidence="2" key="1">
    <citation type="journal article" date="2019" name="Sci. Rep.">
        <title>Draft genome of Tanacetum cinerariifolium, the natural source of mosquito coil.</title>
        <authorList>
            <person name="Yamashiro T."/>
            <person name="Shiraishi A."/>
            <person name="Satake H."/>
            <person name="Nakayama K."/>
        </authorList>
    </citation>
    <scope>NUCLEOTIDE SEQUENCE</scope>
</reference>